<feature type="domain" description="Poly(A) polymerase RNA-binding" evidence="13">
    <location>
        <begin position="392"/>
        <end position="449"/>
    </location>
</feature>
<dbReference type="Pfam" id="PF04928">
    <property type="entry name" value="PAP_central"/>
    <property type="match status" value="1"/>
</dbReference>
<dbReference type="SUPFAM" id="SSF81301">
    <property type="entry name" value="Nucleotidyltransferase"/>
    <property type="match status" value="1"/>
</dbReference>
<dbReference type="Proteomes" id="UP000193642">
    <property type="component" value="Unassembled WGS sequence"/>
</dbReference>
<dbReference type="GO" id="GO:0005634">
    <property type="term" value="C:nucleus"/>
    <property type="evidence" value="ECO:0007669"/>
    <property type="project" value="UniProtKB-SubCell"/>
</dbReference>
<evidence type="ECO:0000256" key="1">
    <source>
        <dbReference type="ARBA" id="ARBA00001936"/>
    </source>
</evidence>
<dbReference type="Gene3D" id="1.10.1410.10">
    <property type="match status" value="1"/>
</dbReference>
<dbReference type="GO" id="GO:0046872">
    <property type="term" value="F:metal ion binding"/>
    <property type="evidence" value="ECO:0007669"/>
    <property type="project" value="UniProtKB-KW"/>
</dbReference>
<evidence type="ECO:0000256" key="3">
    <source>
        <dbReference type="ARBA" id="ARBA00004123"/>
    </source>
</evidence>
<protein>
    <recommendedName>
        <fullName evidence="5">polynucleotide adenylyltransferase</fullName>
        <ecNumber evidence="5">2.7.7.19</ecNumber>
    </recommendedName>
</protein>
<dbReference type="InterPro" id="IPR007010">
    <property type="entry name" value="PolA_pol_RNA-bd_dom"/>
</dbReference>
<feature type="domain" description="Poly(A) polymerase RNA-binding" evidence="13">
    <location>
        <begin position="318"/>
        <end position="385"/>
    </location>
</feature>
<feature type="domain" description="Poly(A) polymerase nucleotidyltransferase" evidence="15">
    <location>
        <begin position="60"/>
        <end position="166"/>
    </location>
</feature>
<dbReference type="PANTHER" id="PTHR10682">
    <property type="entry name" value="POLY A POLYMERASE"/>
    <property type="match status" value="1"/>
</dbReference>
<comment type="caution">
    <text evidence="16">The sequence shown here is derived from an EMBL/GenBank/DDBJ whole genome shotgun (WGS) entry which is preliminary data.</text>
</comment>
<dbReference type="AlphaFoldDB" id="A0A1Y2CCI7"/>
<dbReference type="InterPro" id="IPR011068">
    <property type="entry name" value="NuclTrfase_I-like_C"/>
</dbReference>
<comment type="cofactor">
    <cofactor evidence="1">
        <name>Mn(2+)</name>
        <dbReference type="ChEBI" id="CHEBI:29035"/>
    </cofactor>
</comment>
<evidence type="ECO:0000256" key="11">
    <source>
        <dbReference type="ARBA" id="ARBA00022842"/>
    </source>
</evidence>
<dbReference type="InterPro" id="IPR007012">
    <property type="entry name" value="PolA_pol_cen_dom"/>
</dbReference>
<keyword evidence="7" id="KW-0808">Transferase</keyword>
<comment type="cofactor">
    <cofactor evidence="2">
        <name>Mg(2+)</name>
        <dbReference type="ChEBI" id="CHEBI:18420"/>
    </cofactor>
</comment>
<evidence type="ECO:0000256" key="8">
    <source>
        <dbReference type="ARBA" id="ARBA00022723"/>
    </source>
</evidence>
<accession>A0A1Y2CCI7</accession>
<sequence>MSESEQKGEKMPSLDSLTTSLTQFLADKDPIETEEGETVRASIIAEIRETFKRFVKSFGNGEGSDMDLLCVGPQFVTRHAFFEGMASLLKPKQDITEFIMITDAHVPLLAFRFKGIEIDLAYARIMKSTIPDDFDVSDNKILDGLDERCLRSLNGPRMALDILSLIPNPTQFRIVVRFIKHWAYQRGIYASSCGFLGGVACVIGAVKACQQCPIDANPVQVLQKYFTTMYTWDWSVPFTITPLQESPDFWDPTTDYAGRRHTMLIMTPSFPSVCCTSNVGASSLAIMQKEFKSGIKRIQEVMSGTRGWDYVTESANVFSMYKLYLRIVCWSETKESQLVWSGCIRSQLRKLAARLEINPVIQIVHPIPQSFDNITLGTSNQTLASLGQPLTTQQCTTFYIGLQISGKSVNLSSPCGEFVQSLQSTEEFDDSCMGAFLGVVKRADIPAAILLGMLHGASTTCILGVKRKEREVEVGMCGFEFPEEIDGATAIANL</sequence>
<organism evidence="16 17">
    <name type="scientific">Rhizoclosmatium globosum</name>
    <dbReference type="NCBI Taxonomy" id="329046"/>
    <lineage>
        <taxon>Eukaryota</taxon>
        <taxon>Fungi</taxon>
        <taxon>Fungi incertae sedis</taxon>
        <taxon>Chytridiomycota</taxon>
        <taxon>Chytridiomycota incertae sedis</taxon>
        <taxon>Chytridiomycetes</taxon>
        <taxon>Chytridiales</taxon>
        <taxon>Chytriomycetaceae</taxon>
        <taxon>Rhizoclosmatium</taxon>
    </lineage>
</organism>
<evidence type="ECO:0000256" key="4">
    <source>
        <dbReference type="ARBA" id="ARBA00010912"/>
    </source>
</evidence>
<dbReference type="InterPro" id="IPR043519">
    <property type="entry name" value="NT_sf"/>
</dbReference>
<evidence type="ECO:0000256" key="2">
    <source>
        <dbReference type="ARBA" id="ARBA00001946"/>
    </source>
</evidence>
<dbReference type="PANTHER" id="PTHR10682:SF10">
    <property type="entry name" value="POLYNUCLEOTIDE ADENYLYLTRANSFERASE"/>
    <property type="match status" value="1"/>
</dbReference>
<proteinExistence type="inferred from homology"/>
<keyword evidence="10" id="KW-0067">ATP-binding</keyword>
<gene>
    <name evidence="16" type="ORF">BCR33DRAFT_716732</name>
</gene>
<dbReference type="Pfam" id="PF20750">
    <property type="entry name" value="PAP_NTPase"/>
    <property type="match status" value="1"/>
</dbReference>
<dbReference type="GO" id="GO:0006397">
    <property type="term" value="P:mRNA processing"/>
    <property type="evidence" value="ECO:0007669"/>
    <property type="project" value="UniProtKB-KW"/>
</dbReference>
<dbReference type="Gene3D" id="3.30.70.590">
    <property type="entry name" value="Poly(A) polymerase predicted RNA binding domain"/>
    <property type="match status" value="2"/>
</dbReference>
<feature type="domain" description="Poly(A) polymerase central" evidence="14">
    <location>
        <begin position="171"/>
        <end position="311"/>
    </location>
</feature>
<comment type="subcellular location">
    <subcellularLocation>
        <location evidence="3">Nucleus</location>
    </subcellularLocation>
</comment>
<dbReference type="OrthoDB" id="10263155at2759"/>
<evidence type="ECO:0000256" key="7">
    <source>
        <dbReference type="ARBA" id="ARBA00022679"/>
    </source>
</evidence>
<dbReference type="EMBL" id="MCGO01000021">
    <property type="protein sequence ID" value="ORY44771.1"/>
    <property type="molecule type" value="Genomic_DNA"/>
</dbReference>
<comment type="similarity">
    <text evidence="4">Belongs to the poly(A) polymerase family.</text>
</comment>
<keyword evidence="11" id="KW-0460">Magnesium</keyword>
<evidence type="ECO:0000256" key="12">
    <source>
        <dbReference type="ARBA" id="ARBA00023242"/>
    </source>
</evidence>
<dbReference type="Pfam" id="PF04926">
    <property type="entry name" value="PAP_RNA-bind"/>
    <property type="match status" value="2"/>
</dbReference>
<evidence type="ECO:0000259" key="13">
    <source>
        <dbReference type="Pfam" id="PF04926"/>
    </source>
</evidence>
<keyword evidence="9" id="KW-0547">Nucleotide-binding</keyword>
<evidence type="ECO:0000256" key="6">
    <source>
        <dbReference type="ARBA" id="ARBA00022664"/>
    </source>
</evidence>
<dbReference type="GO" id="GO:1990817">
    <property type="term" value="F:poly(A) RNA polymerase activity"/>
    <property type="evidence" value="ECO:0007669"/>
    <property type="project" value="UniProtKB-EC"/>
</dbReference>
<keyword evidence="17" id="KW-1185">Reference proteome</keyword>
<keyword evidence="6" id="KW-0507">mRNA processing</keyword>
<evidence type="ECO:0000313" key="17">
    <source>
        <dbReference type="Proteomes" id="UP000193642"/>
    </source>
</evidence>
<name>A0A1Y2CCI7_9FUNG</name>
<keyword evidence="8" id="KW-0479">Metal-binding</keyword>
<dbReference type="GO" id="GO:0003723">
    <property type="term" value="F:RNA binding"/>
    <property type="evidence" value="ECO:0007669"/>
    <property type="project" value="InterPro"/>
</dbReference>
<evidence type="ECO:0000259" key="15">
    <source>
        <dbReference type="Pfam" id="PF20750"/>
    </source>
</evidence>
<evidence type="ECO:0000256" key="9">
    <source>
        <dbReference type="ARBA" id="ARBA00022741"/>
    </source>
</evidence>
<dbReference type="InterPro" id="IPR048840">
    <property type="entry name" value="PolA_pol_NTPase"/>
</dbReference>
<keyword evidence="12" id="KW-0539">Nucleus</keyword>
<dbReference type="GO" id="GO:0031123">
    <property type="term" value="P:RNA 3'-end processing"/>
    <property type="evidence" value="ECO:0007669"/>
    <property type="project" value="InterPro"/>
</dbReference>
<dbReference type="STRING" id="329046.A0A1Y2CCI7"/>
<evidence type="ECO:0000256" key="5">
    <source>
        <dbReference type="ARBA" id="ARBA00012388"/>
    </source>
</evidence>
<dbReference type="SUPFAM" id="SSF81631">
    <property type="entry name" value="PAP/OAS1 substrate-binding domain"/>
    <property type="match status" value="1"/>
</dbReference>
<evidence type="ECO:0000256" key="10">
    <source>
        <dbReference type="ARBA" id="ARBA00022840"/>
    </source>
</evidence>
<reference evidence="16 17" key="1">
    <citation type="submission" date="2016-07" db="EMBL/GenBank/DDBJ databases">
        <title>Pervasive Adenine N6-methylation of Active Genes in Fungi.</title>
        <authorList>
            <consortium name="DOE Joint Genome Institute"/>
            <person name="Mondo S.J."/>
            <person name="Dannebaum R.O."/>
            <person name="Kuo R.C."/>
            <person name="Labutti K."/>
            <person name="Haridas S."/>
            <person name="Kuo A."/>
            <person name="Salamov A."/>
            <person name="Ahrendt S.R."/>
            <person name="Lipzen A."/>
            <person name="Sullivan W."/>
            <person name="Andreopoulos W.B."/>
            <person name="Clum A."/>
            <person name="Lindquist E."/>
            <person name="Daum C."/>
            <person name="Ramamoorthy G.K."/>
            <person name="Gryganskyi A."/>
            <person name="Culley D."/>
            <person name="Magnuson J.K."/>
            <person name="James T.Y."/>
            <person name="O'Malley M.A."/>
            <person name="Stajich J.E."/>
            <person name="Spatafora J.W."/>
            <person name="Visel A."/>
            <person name="Grigoriev I.V."/>
        </authorList>
    </citation>
    <scope>NUCLEOTIDE SEQUENCE [LARGE SCALE GENOMIC DNA]</scope>
    <source>
        <strain evidence="16 17">JEL800</strain>
    </source>
</reference>
<dbReference type="EC" id="2.7.7.19" evidence="5"/>
<evidence type="ECO:0000313" key="16">
    <source>
        <dbReference type="EMBL" id="ORY44771.1"/>
    </source>
</evidence>
<dbReference type="SUPFAM" id="SSF55003">
    <property type="entry name" value="PAP/Archaeal CCA-adding enzyme, C-terminal domain"/>
    <property type="match status" value="1"/>
</dbReference>
<dbReference type="GO" id="GO:0005524">
    <property type="term" value="F:ATP binding"/>
    <property type="evidence" value="ECO:0007669"/>
    <property type="project" value="UniProtKB-KW"/>
</dbReference>
<evidence type="ECO:0000259" key="14">
    <source>
        <dbReference type="Pfam" id="PF04928"/>
    </source>
</evidence>